<comment type="caution">
    <text evidence="2">The sequence shown here is derived from an EMBL/GenBank/DDBJ whole genome shotgun (WGS) entry which is preliminary data.</text>
</comment>
<sequence>MKPSTVQDHDPEVGLIALCPCHTGDGEFRLWPENEGPGPLLAERHGKAEHARLAAWCDHTYRLTDSRTGEWIYVAEPYQLHEEAFEDFVFLGENGWRVEVTAWRARHSPGHTVAVLIRRENAQ</sequence>
<dbReference type="AlphaFoldDB" id="A0A2N3WE57"/>
<dbReference type="Proteomes" id="UP000550260">
    <property type="component" value="Unassembled WGS sequence"/>
</dbReference>
<accession>A0A2N3WE57</accession>
<evidence type="ECO:0000313" key="4">
    <source>
        <dbReference type="Proteomes" id="UP000550260"/>
    </source>
</evidence>
<keyword evidence="3" id="KW-1185">Reference proteome</keyword>
<evidence type="ECO:0000313" key="1">
    <source>
        <dbReference type="EMBL" id="MBB2499669.1"/>
    </source>
</evidence>
<reference evidence="1 4" key="2">
    <citation type="submission" date="2020-08" db="EMBL/GenBank/DDBJ databases">
        <title>Amycolatopsis echigonensis JCM 21831.</title>
        <authorList>
            <person name="Tedsree N."/>
            <person name="Kuncharoen N."/>
            <person name="Likhitwitayawuid K."/>
            <person name="Tanasupawat S."/>
        </authorList>
    </citation>
    <scope>NUCLEOTIDE SEQUENCE [LARGE SCALE GENOMIC DNA]</scope>
    <source>
        <strain evidence="1 4">JCM 21831</strain>
    </source>
</reference>
<dbReference type="EMBL" id="JACJHR010000012">
    <property type="protein sequence ID" value="MBB2499669.1"/>
    <property type="molecule type" value="Genomic_DNA"/>
</dbReference>
<evidence type="ECO:0000313" key="2">
    <source>
        <dbReference type="EMBL" id="PKV92172.1"/>
    </source>
</evidence>
<dbReference type="EMBL" id="PJMY01000003">
    <property type="protein sequence ID" value="PKV92172.1"/>
    <property type="molecule type" value="Genomic_DNA"/>
</dbReference>
<dbReference type="Proteomes" id="UP000233750">
    <property type="component" value="Unassembled WGS sequence"/>
</dbReference>
<organism evidence="2 3">
    <name type="scientific">Amycolatopsis echigonensis</name>
    <dbReference type="NCBI Taxonomy" id="2576905"/>
    <lineage>
        <taxon>Bacteria</taxon>
        <taxon>Bacillati</taxon>
        <taxon>Actinomycetota</taxon>
        <taxon>Actinomycetes</taxon>
        <taxon>Pseudonocardiales</taxon>
        <taxon>Pseudonocardiaceae</taxon>
        <taxon>Amycolatopsis</taxon>
    </lineage>
</organism>
<proteinExistence type="predicted"/>
<name>A0A2N3WE57_9PSEU</name>
<gene>
    <name evidence="2" type="ORF">ATK30_2967</name>
    <name evidence="1" type="ORF">H5411_11095</name>
</gene>
<accession>A0A8E1VWW8</accession>
<dbReference type="RefSeq" id="WP_101436058.1">
    <property type="nucleotide sequence ID" value="NZ_JACJHR010000012.1"/>
</dbReference>
<reference evidence="2 3" key="1">
    <citation type="submission" date="2017-12" db="EMBL/GenBank/DDBJ databases">
        <title>Sequencing the genomes of 1000 Actinobacteria strains.</title>
        <authorList>
            <person name="Klenk H.-P."/>
        </authorList>
    </citation>
    <scope>NUCLEOTIDE SEQUENCE [LARGE SCALE GENOMIC DNA]</scope>
    <source>
        <strain evidence="2 3">DSM 45165</strain>
    </source>
</reference>
<protein>
    <submittedName>
        <fullName evidence="2">Uncharacterized protein</fullName>
    </submittedName>
</protein>
<evidence type="ECO:0000313" key="3">
    <source>
        <dbReference type="Proteomes" id="UP000233750"/>
    </source>
</evidence>
<dbReference type="OrthoDB" id="9887270at2"/>